<dbReference type="NCBIfam" id="NF009391">
    <property type="entry name" value="PRK12750.1"/>
    <property type="match status" value="1"/>
</dbReference>
<keyword evidence="7" id="KW-1185">Reference proteome</keyword>
<dbReference type="STRING" id="1903952.BIT28_26425"/>
<feature type="chain" id="PRO_5012773829" evidence="5">
    <location>
        <begin position="26"/>
        <end position="170"/>
    </location>
</feature>
<accession>A0A1Q9GUL9</accession>
<dbReference type="RefSeq" id="WP_075762992.1">
    <property type="nucleotide sequence ID" value="NZ_MJIL01000053.1"/>
</dbReference>
<evidence type="ECO:0000256" key="5">
    <source>
        <dbReference type="SAM" id="SignalP"/>
    </source>
</evidence>
<feature type="signal peptide" evidence="5">
    <location>
        <begin position="1"/>
        <end position="25"/>
    </location>
</feature>
<dbReference type="GO" id="GO:0030288">
    <property type="term" value="C:outer membrane-bounded periplasmic space"/>
    <property type="evidence" value="ECO:0007669"/>
    <property type="project" value="TreeGrafter"/>
</dbReference>
<dbReference type="Pfam" id="PF07813">
    <property type="entry name" value="LTXXQ"/>
    <property type="match status" value="1"/>
</dbReference>
<dbReference type="InterPro" id="IPR052211">
    <property type="entry name" value="Cpx_auxiliary_protein"/>
</dbReference>
<evidence type="ECO:0000313" key="6">
    <source>
        <dbReference type="EMBL" id="OLQ78854.1"/>
    </source>
</evidence>
<evidence type="ECO:0000256" key="3">
    <source>
        <dbReference type="ARBA" id="ARBA00022729"/>
    </source>
</evidence>
<protein>
    <submittedName>
        <fullName evidence="6">Stress adaptor protein CpxP</fullName>
    </submittedName>
</protein>
<dbReference type="EMBL" id="MJIL01000053">
    <property type="protein sequence ID" value="OLQ78854.1"/>
    <property type="molecule type" value="Genomic_DNA"/>
</dbReference>
<dbReference type="GO" id="GO:0051082">
    <property type="term" value="F:unfolded protein binding"/>
    <property type="evidence" value="ECO:0007669"/>
    <property type="project" value="TreeGrafter"/>
</dbReference>
<comment type="caution">
    <text evidence="6">The sequence shown here is derived from an EMBL/GenBank/DDBJ whole genome shotgun (WGS) entry which is preliminary data.</text>
</comment>
<dbReference type="Gene3D" id="1.20.120.1490">
    <property type="match status" value="1"/>
</dbReference>
<sequence length="170" mass="19236">MTTFKKTLIMAIALPLALGSASALAFGGGKDGHHGGYHGGYHGGKGGCGMKEGYKVFRKLDLTDEQKQQMKDMREANRDAMKDSFGEQRAVMQANHQKMQSLLLAADFDENAVRELAQQMSEQQVERRITMMKKRHEMLNILTAEQKEKYQQLQADRAEQCQARWAEKNQ</sequence>
<keyword evidence="3 5" id="KW-0732">Signal</keyword>
<evidence type="ECO:0000256" key="2">
    <source>
        <dbReference type="ARBA" id="ARBA00008441"/>
    </source>
</evidence>
<proteinExistence type="inferred from homology"/>
<dbReference type="AlphaFoldDB" id="A0A1Q9GUL9"/>
<dbReference type="CDD" id="cd09916">
    <property type="entry name" value="CpxP_like"/>
    <property type="match status" value="1"/>
</dbReference>
<reference evidence="6 7" key="1">
    <citation type="submission" date="2016-09" db="EMBL/GenBank/DDBJ databases">
        <title>Photobacterium proteolyticum sp. nov. a protease producing bacterium isolated from ocean sediments of Laizhou Bay.</title>
        <authorList>
            <person name="Li Y."/>
        </authorList>
    </citation>
    <scope>NUCLEOTIDE SEQUENCE [LARGE SCALE GENOMIC DNA]</scope>
    <source>
        <strain evidence="6 7">13-12</strain>
    </source>
</reference>
<dbReference type="OrthoDB" id="6105813at2"/>
<dbReference type="PANTHER" id="PTHR38102">
    <property type="entry name" value="PERIPLASMIC CHAPERONE SPY"/>
    <property type="match status" value="1"/>
</dbReference>
<evidence type="ECO:0000256" key="4">
    <source>
        <dbReference type="ARBA" id="ARBA00022764"/>
    </source>
</evidence>
<organism evidence="6 7">
    <name type="scientific">Photobacterium proteolyticum</name>
    <dbReference type="NCBI Taxonomy" id="1903952"/>
    <lineage>
        <taxon>Bacteria</taxon>
        <taxon>Pseudomonadati</taxon>
        <taxon>Pseudomonadota</taxon>
        <taxon>Gammaproteobacteria</taxon>
        <taxon>Vibrionales</taxon>
        <taxon>Vibrionaceae</taxon>
        <taxon>Photobacterium</taxon>
    </lineage>
</organism>
<comment type="similarity">
    <text evidence="2">Belongs to the CpxP/Spy family.</text>
</comment>
<keyword evidence="4" id="KW-0574">Periplasm</keyword>
<evidence type="ECO:0000256" key="1">
    <source>
        <dbReference type="ARBA" id="ARBA00004418"/>
    </source>
</evidence>
<gene>
    <name evidence="6" type="primary">cpxP</name>
    <name evidence="6" type="ORF">BIT28_26425</name>
</gene>
<evidence type="ECO:0000313" key="7">
    <source>
        <dbReference type="Proteomes" id="UP000186905"/>
    </source>
</evidence>
<name>A0A1Q9GUL9_9GAMM</name>
<dbReference type="PIRSF" id="PIRSF034445">
    <property type="entry name" value="CpxP_Spy"/>
    <property type="match status" value="1"/>
</dbReference>
<comment type="subcellular location">
    <subcellularLocation>
        <location evidence="1">Periplasm</location>
    </subcellularLocation>
</comment>
<dbReference type="InterPro" id="IPR012899">
    <property type="entry name" value="LTXXQ"/>
</dbReference>
<dbReference type="Proteomes" id="UP000186905">
    <property type="component" value="Unassembled WGS sequence"/>
</dbReference>
<dbReference type="PANTHER" id="PTHR38102:SF1">
    <property type="entry name" value="PERIPLASMIC CHAPERONE SPY"/>
    <property type="match status" value="1"/>
</dbReference>